<dbReference type="EMBL" id="LNTB01000001">
    <property type="protein sequence ID" value="KSW12412.1"/>
    <property type="molecule type" value="Genomic_DNA"/>
</dbReference>
<gene>
    <name evidence="1" type="ORF">CF15_06705</name>
</gene>
<keyword evidence="2" id="KW-1185">Reference proteome</keyword>
<comment type="caution">
    <text evidence="1">The sequence shown here is derived from an EMBL/GenBank/DDBJ whole genome shotgun (WGS) entry which is preliminary data.</text>
</comment>
<name>A0A0V8RWH2_PYROC</name>
<dbReference type="AlphaFoldDB" id="A0A0V8RWH2"/>
<reference evidence="1 2" key="1">
    <citation type="submission" date="2015-11" db="EMBL/GenBank/DDBJ databases">
        <title>Genome sequence of Pyrodictium occultum PL-19, a marine hyperthermophilic archaeon isolated from Volcano, Italy.</title>
        <authorList>
            <person name="Utturkar S."/>
            <person name="Huber H."/>
            <person name="Leptihn S."/>
            <person name="Brown S."/>
            <person name="Stetter K.O."/>
            <person name="Podar M."/>
        </authorList>
    </citation>
    <scope>NUCLEOTIDE SEQUENCE [LARGE SCALE GENOMIC DNA]</scope>
    <source>
        <strain evidence="1 2">PL-19</strain>
    </source>
</reference>
<protein>
    <submittedName>
        <fullName evidence="1">Uncharacterized protein</fullName>
    </submittedName>
</protein>
<dbReference type="Proteomes" id="UP000053352">
    <property type="component" value="Unassembled WGS sequence"/>
</dbReference>
<proteinExistence type="predicted"/>
<dbReference type="STRING" id="2309.CF15_06705"/>
<dbReference type="OrthoDB" id="101209at2157"/>
<organism evidence="1 2">
    <name type="scientific">Pyrodictium occultum</name>
    <dbReference type="NCBI Taxonomy" id="2309"/>
    <lineage>
        <taxon>Archaea</taxon>
        <taxon>Thermoproteota</taxon>
        <taxon>Thermoprotei</taxon>
        <taxon>Desulfurococcales</taxon>
        <taxon>Pyrodictiaceae</taxon>
        <taxon>Pyrodictium</taxon>
    </lineage>
</organism>
<sequence length="1141" mass="120059">MNARLRAPRAALLLLAATLLLSASIAGIARAEDPSKAAGQYPAEPLAGQPVIVYYPAGGPGAGKASVEGSILINISAGVEVAKLPGCRGSAEIDVTVRLDNGEPASNALLLVESASTGEVCSARASLNGYAAVRAGKPGEAFKVYAFYDADGDGLYEYVGSGSVGAAQPPTAIQKVEITASPVMKAIEEAFTGASSTELKMPFSVPMAPIGGYYVALMPGLPAFNTSLPDNLFKYILYKLDLYDLRGKVVKSIRVILDSRVEYNVLVDGKTVYSNSYRVKPLKPGAELADLPPLVLAFAGKLQLAAGLRGEEALGLSPRGWSYPGFRPLPVTVIAVDDRGLSGIGLYVSVNGGDWVRLGLSDYPGTSALLAGMRRQCGSLVFLVNKFLEGFSSILAPLARGSPYTTCPDVKAMYGEIPGQPPGSYVLFRAEASDESHKGLNSVTSPAGLYYVYNSDSDKTVLVVDPSVPLWLAKYNAARLALLAGSSLARGLPFLSAYLEEALSLLNASSRLAPLLVFHHWEYVGARYRLVVVTSIDELPEALDEYKPDAIILSNLWPGLSATGSSVLDWDLRDHPRAWRALVNYIEENHAGLIATHATLSDLVVWLGDGRRVKVMARGHAGYTLSDSLDSGSLAAMLGLRLIPVYEQLRDTVAETLLQYGSGDSLLAALGLLLGSTPLLYPWVPWDGRLVATDAAKQMGWRVPDEPVVVPNPYMEANASIKAYTLVGWQLGLPQAGGWTVLKLLPRLVGESRAYYQLLDSLVANITGRMAPAWRGVEDAASRGLPLLRSALANTSIVDGEARIALRLRAASKTLQLGLPAGLGGELAEQLLPSPPASLVAVSPDGLAGIVAYDRYRDREHWYRSVYFSFEVEAGSNDAARTLLLEALDWAMKPRRPGAGEEVKSAAEEILGELEKYVKGIDSSAGLVASNFILASPGGSTLDYTLGPGTYYIAVKSSGGVEVELEGAATARVEQPAAGVKILTVEAKEEAGARLVIRGSPGPVAVALYRAGTAAKAGSGSRQPAGPSKPLARGSISVSYTLYSDHAELVYSVKPGTYYILVEGPPGARIKVSGAPASDYGEILPGLRVLAVEAPAAARIELAVAGPPGSTLSVTLVGLEAGPAGAVATLTVTLSLAYYPG</sequence>
<evidence type="ECO:0000313" key="2">
    <source>
        <dbReference type="Proteomes" id="UP000053352"/>
    </source>
</evidence>
<evidence type="ECO:0000313" key="1">
    <source>
        <dbReference type="EMBL" id="KSW12412.1"/>
    </source>
</evidence>
<dbReference type="RefSeq" id="WP_058371096.1">
    <property type="nucleotide sequence ID" value="NZ_LNTB01000001.1"/>
</dbReference>
<accession>A0A0V8RWH2</accession>